<sequence>MTAEEYRASLEKAIKLIPIIVPMPEKEVESLASFIVGYKCCYESRQLT</sequence>
<reference evidence="1" key="1">
    <citation type="submission" date="2019-11" db="EMBL/GenBank/DDBJ databases">
        <authorList>
            <person name="Feng L."/>
        </authorList>
    </citation>
    <scope>NUCLEOTIDE SEQUENCE</scope>
    <source>
        <strain evidence="1">CinnocuumLFYP12</strain>
    </source>
</reference>
<evidence type="ECO:0000313" key="1">
    <source>
        <dbReference type="EMBL" id="VYT52699.1"/>
    </source>
</evidence>
<gene>
    <name evidence="1" type="ORF">CILFYP12_04332</name>
</gene>
<name>A0A6N2XE76_CLOIN</name>
<proteinExistence type="predicted"/>
<dbReference type="EMBL" id="CACRTE010000058">
    <property type="protein sequence ID" value="VYT52699.1"/>
    <property type="molecule type" value="Genomic_DNA"/>
</dbReference>
<organism evidence="1">
    <name type="scientific">Clostridium innocuum</name>
    <dbReference type="NCBI Taxonomy" id="1522"/>
    <lineage>
        <taxon>Bacteria</taxon>
        <taxon>Bacillati</taxon>
        <taxon>Bacillota</taxon>
        <taxon>Clostridia</taxon>
        <taxon>Eubacteriales</taxon>
        <taxon>Clostridiaceae</taxon>
        <taxon>Clostridium</taxon>
    </lineage>
</organism>
<accession>A0A6N2XE76</accession>
<dbReference type="AlphaFoldDB" id="A0A6N2XE76"/>
<protein>
    <submittedName>
        <fullName evidence="1">Uncharacterized protein</fullName>
    </submittedName>
</protein>
<dbReference type="RefSeq" id="WP_008818747.1">
    <property type="nucleotide sequence ID" value="NZ_BAABXQ010000006.1"/>
</dbReference>